<dbReference type="Proteomes" id="UP000198942">
    <property type="component" value="Unassembled WGS sequence"/>
</dbReference>
<dbReference type="AlphaFoldDB" id="A0A1H8S9T5"/>
<dbReference type="EMBL" id="FOCL01000012">
    <property type="protein sequence ID" value="SEO75317.1"/>
    <property type="molecule type" value="Genomic_DNA"/>
</dbReference>
<evidence type="ECO:0000256" key="2">
    <source>
        <dbReference type="ARBA" id="ARBA00023125"/>
    </source>
</evidence>
<evidence type="ECO:0000313" key="5">
    <source>
        <dbReference type="EMBL" id="SEO75317.1"/>
    </source>
</evidence>
<dbReference type="Pfam" id="PF12833">
    <property type="entry name" value="HTH_18"/>
    <property type="match status" value="1"/>
</dbReference>
<dbReference type="OrthoDB" id="4480133at2"/>
<proteinExistence type="predicted"/>
<keyword evidence="1" id="KW-0805">Transcription regulation</keyword>
<dbReference type="PANTHER" id="PTHR46796">
    <property type="entry name" value="HTH-TYPE TRANSCRIPTIONAL ACTIVATOR RHAS-RELATED"/>
    <property type="match status" value="1"/>
</dbReference>
<dbReference type="InterPro" id="IPR050204">
    <property type="entry name" value="AraC_XylS_family_regulators"/>
</dbReference>
<gene>
    <name evidence="5" type="ORF">SAMN05192574_11252</name>
</gene>
<protein>
    <submittedName>
        <fullName evidence="5">AraC-type DNA-binding protein</fullName>
    </submittedName>
</protein>
<dbReference type="RefSeq" id="WP_091218494.1">
    <property type="nucleotide sequence ID" value="NZ_FOCL01000012.1"/>
</dbReference>
<dbReference type="STRING" id="551995.SAMN05192574_11252"/>
<evidence type="ECO:0000313" key="6">
    <source>
        <dbReference type="Proteomes" id="UP000198942"/>
    </source>
</evidence>
<dbReference type="Gene3D" id="1.10.10.60">
    <property type="entry name" value="Homeodomain-like"/>
    <property type="match status" value="2"/>
</dbReference>
<dbReference type="InterPro" id="IPR018060">
    <property type="entry name" value="HTH_AraC"/>
</dbReference>
<dbReference type="InterPro" id="IPR054015">
    <property type="entry name" value="ExsA-like_N"/>
</dbReference>
<evidence type="ECO:0000259" key="4">
    <source>
        <dbReference type="PROSITE" id="PS01124"/>
    </source>
</evidence>
<sequence>MEAIAVPEAVKDKPQIKAGDISFVYYRERGDLFKNQVVFNQCAISFVLNGQKELYRHADCTIIRPGQGLLIPEGNTLIAEHVVKDTSRDELYSSFIVFFPQALINEFFSKHAISTKNTLPDAPPYVLFSNTAYLNEYLRGIRALVDGGQQLSYPVALHKLEELLLIIYELYPAQLLALFGDGHDTASLSLQKLVENNLLNNLTLDELAFLANRSLSSFKRDFEKTYGLSPQKYIRDRKLESACAELKKGRKASELFTTYGYENLSNFNTAFKKRFGVTPAAYGQQMVF</sequence>
<keyword evidence="2 5" id="KW-0238">DNA-binding</keyword>
<dbReference type="GO" id="GO:0003700">
    <property type="term" value="F:DNA-binding transcription factor activity"/>
    <property type="evidence" value="ECO:0007669"/>
    <property type="project" value="InterPro"/>
</dbReference>
<evidence type="ECO:0000256" key="1">
    <source>
        <dbReference type="ARBA" id="ARBA00023015"/>
    </source>
</evidence>
<name>A0A1H8S9T5_9SPHI</name>
<reference evidence="6" key="1">
    <citation type="submission" date="2016-10" db="EMBL/GenBank/DDBJ databases">
        <authorList>
            <person name="Varghese N."/>
            <person name="Submissions S."/>
        </authorList>
    </citation>
    <scope>NUCLEOTIDE SEQUENCE [LARGE SCALE GENOMIC DNA]</scope>
    <source>
        <strain evidence="6">Gh-48</strain>
    </source>
</reference>
<feature type="domain" description="HTH araC/xylS-type" evidence="4">
    <location>
        <begin position="188"/>
        <end position="285"/>
    </location>
</feature>
<dbReference type="SMART" id="SM00342">
    <property type="entry name" value="HTH_ARAC"/>
    <property type="match status" value="1"/>
</dbReference>
<dbReference type="InterPro" id="IPR009057">
    <property type="entry name" value="Homeodomain-like_sf"/>
</dbReference>
<keyword evidence="3" id="KW-0804">Transcription</keyword>
<evidence type="ECO:0000256" key="3">
    <source>
        <dbReference type="ARBA" id="ARBA00023163"/>
    </source>
</evidence>
<organism evidence="5 6">
    <name type="scientific">Mucilaginibacter gossypiicola</name>
    <dbReference type="NCBI Taxonomy" id="551995"/>
    <lineage>
        <taxon>Bacteria</taxon>
        <taxon>Pseudomonadati</taxon>
        <taxon>Bacteroidota</taxon>
        <taxon>Sphingobacteriia</taxon>
        <taxon>Sphingobacteriales</taxon>
        <taxon>Sphingobacteriaceae</taxon>
        <taxon>Mucilaginibacter</taxon>
    </lineage>
</organism>
<accession>A0A1H8S9T5</accession>
<keyword evidence="6" id="KW-1185">Reference proteome</keyword>
<dbReference type="SUPFAM" id="SSF46689">
    <property type="entry name" value="Homeodomain-like"/>
    <property type="match status" value="2"/>
</dbReference>
<dbReference type="PROSITE" id="PS01124">
    <property type="entry name" value="HTH_ARAC_FAMILY_2"/>
    <property type="match status" value="1"/>
</dbReference>
<dbReference type="Pfam" id="PF22200">
    <property type="entry name" value="ExsA_N"/>
    <property type="match status" value="1"/>
</dbReference>
<dbReference type="GO" id="GO:0043565">
    <property type="term" value="F:sequence-specific DNA binding"/>
    <property type="evidence" value="ECO:0007669"/>
    <property type="project" value="InterPro"/>
</dbReference>
<dbReference type="PANTHER" id="PTHR46796:SF6">
    <property type="entry name" value="ARAC SUBFAMILY"/>
    <property type="match status" value="1"/>
</dbReference>